<organism evidence="3 4">
    <name type="scientific">Candidatus Manganitrophus noduliformans</name>
    <dbReference type="NCBI Taxonomy" id="2606439"/>
    <lineage>
        <taxon>Bacteria</taxon>
        <taxon>Pseudomonadati</taxon>
        <taxon>Nitrospirota</taxon>
        <taxon>Nitrospiria</taxon>
        <taxon>Candidatus Troglogloeales</taxon>
        <taxon>Candidatus Manganitrophaceae</taxon>
        <taxon>Candidatus Manganitrophus</taxon>
    </lineage>
</organism>
<dbReference type="EMBL" id="VTOW01000003">
    <property type="protein sequence ID" value="NKE72014.1"/>
    <property type="molecule type" value="Genomic_DNA"/>
</dbReference>
<evidence type="ECO:0000256" key="1">
    <source>
        <dbReference type="SAM" id="Phobius"/>
    </source>
</evidence>
<evidence type="ECO:0000313" key="3">
    <source>
        <dbReference type="EMBL" id="NKE72014.1"/>
    </source>
</evidence>
<dbReference type="Pfam" id="PF03779">
    <property type="entry name" value="SPW"/>
    <property type="match status" value="1"/>
</dbReference>
<dbReference type="AlphaFoldDB" id="A0A7X6DRI3"/>
<evidence type="ECO:0000259" key="2">
    <source>
        <dbReference type="Pfam" id="PF03779"/>
    </source>
</evidence>
<keyword evidence="4" id="KW-1185">Reference proteome</keyword>
<comment type="caution">
    <text evidence="3">The sequence shown here is derived from an EMBL/GenBank/DDBJ whole genome shotgun (WGS) entry which is preliminary data.</text>
</comment>
<dbReference type="InterPro" id="IPR005530">
    <property type="entry name" value="SPW"/>
</dbReference>
<feature type="transmembrane region" description="Helical" evidence="1">
    <location>
        <begin position="69"/>
        <end position="86"/>
    </location>
</feature>
<accession>A0A7X6DRI3</accession>
<dbReference type="Proteomes" id="UP000534783">
    <property type="component" value="Unassembled WGS sequence"/>
</dbReference>
<feature type="transmembrane region" description="Helical" evidence="1">
    <location>
        <begin position="36"/>
        <end position="57"/>
    </location>
</feature>
<sequence length="103" mass="11893">MVEGRLCLSRCLGNLLYHPILVRRVEAIEEDIDLKVLIYVNLIVGAWLIVSPFLFSYRYDTAEFWNSEVIGVMLIIITGVIGFSVPRQNRETPLSQVERRKRA</sequence>
<protein>
    <recommendedName>
        <fullName evidence="2">SPW repeat-containing integral membrane domain-containing protein</fullName>
    </recommendedName>
</protein>
<name>A0A7X6DRI3_9BACT</name>
<keyword evidence="1" id="KW-1133">Transmembrane helix</keyword>
<feature type="domain" description="SPW repeat-containing integral membrane" evidence="2">
    <location>
        <begin position="39"/>
        <end position="78"/>
    </location>
</feature>
<keyword evidence="1" id="KW-0812">Transmembrane</keyword>
<reference evidence="3 4" key="1">
    <citation type="journal article" date="2020" name="Nature">
        <title>Bacterial chemolithoautotrophy via manganese oxidation.</title>
        <authorList>
            <person name="Yu H."/>
            <person name="Leadbetter J.R."/>
        </authorList>
    </citation>
    <scope>NUCLEOTIDE SEQUENCE [LARGE SCALE GENOMIC DNA]</scope>
    <source>
        <strain evidence="3 4">Mn-1</strain>
    </source>
</reference>
<gene>
    <name evidence="3" type="ORF">MNODULE_14795</name>
</gene>
<evidence type="ECO:0000313" key="4">
    <source>
        <dbReference type="Proteomes" id="UP000534783"/>
    </source>
</evidence>
<proteinExistence type="predicted"/>
<keyword evidence="1" id="KW-0472">Membrane</keyword>